<evidence type="ECO:0000256" key="7">
    <source>
        <dbReference type="ARBA" id="ARBA00023004"/>
    </source>
</evidence>
<evidence type="ECO:0000256" key="3">
    <source>
        <dbReference type="ARBA" id="ARBA00022452"/>
    </source>
</evidence>
<evidence type="ECO:0000256" key="11">
    <source>
        <dbReference type="ARBA" id="ARBA00023237"/>
    </source>
</evidence>
<keyword evidence="9 14" id="KW-0798">TonB box</keyword>
<name>A0ABX7JNF9_9RHOB</name>
<evidence type="ECO:0000259" key="17">
    <source>
        <dbReference type="Pfam" id="PF07715"/>
    </source>
</evidence>
<keyword evidence="11 12" id="KW-0998">Cell outer membrane</keyword>
<keyword evidence="18" id="KW-0675">Receptor</keyword>
<feature type="domain" description="TonB-dependent receptor-like beta-barrel" evidence="16">
    <location>
        <begin position="289"/>
        <end position="701"/>
    </location>
</feature>
<protein>
    <submittedName>
        <fullName evidence="18">TonB-dependent receptor</fullName>
    </submittedName>
</protein>
<comment type="similarity">
    <text evidence="12 14">Belongs to the TonB-dependent receptor family.</text>
</comment>
<dbReference type="EMBL" id="CP070371">
    <property type="protein sequence ID" value="QRZ14863.1"/>
    <property type="molecule type" value="Genomic_DNA"/>
</dbReference>
<dbReference type="InterPro" id="IPR037066">
    <property type="entry name" value="Plug_dom_sf"/>
</dbReference>
<dbReference type="CDD" id="cd01347">
    <property type="entry name" value="ligand_gated_channel"/>
    <property type="match status" value="1"/>
</dbReference>
<dbReference type="Pfam" id="PF00593">
    <property type="entry name" value="TonB_dep_Rec_b-barrel"/>
    <property type="match status" value="1"/>
</dbReference>
<reference evidence="18 19" key="1">
    <citation type="submission" date="2021-02" db="EMBL/GenBank/DDBJ databases">
        <title>Paracoccus methylovroum sp.nov., a new methanol and methylamine utilizing methylotrophic denitrifer.</title>
        <authorList>
            <person name="Timsy T."/>
            <person name="Behrendt U."/>
            <person name="Ulrich A."/>
            <person name="Spanner T."/>
            <person name="Foesel B.U."/>
            <person name="Horn M.A."/>
            <person name="Kolb S."/>
        </authorList>
    </citation>
    <scope>NUCLEOTIDE SEQUENCE [LARGE SCALE GENOMIC DNA]</scope>
    <source>
        <strain evidence="18 19">H4-D09</strain>
    </source>
</reference>
<evidence type="ECO:0000256" key="15">
    <source>
        <dbReference type="SAM" id="SignalP"/>
    </source>
</evidence>
<dbReference type="PROSITE" id="PS52016">
    <property type="entry name" value="TONB_DEPENDENT_REC_3"/>
    <property type="match status" value="1"/>
</dbReference>
<comment type="subcellular location">
    <subcellularLocation>
        <location evidence="1 12">Cell outer membrane</location>
        <topology evidence="1 12">Multi-pass membrane protein</topology>
    </subcellularLocation>
</comment>
<evidence type="ECO:0000256" key="6">
    <source>
        <dbReference type="ARBA" id="ARBA00022729"/>
    </source>
</evidence>
<keyword evidence="19" id="KW-1185">Reference proteome</keyword>
<keyword evidence="7" id="KW-0408">Iron</keyword>
<keyword evidence="2 12" id="KW-0813">Transport</keyword>
<evidence type="ECO:0000259" key="16">
    <source>
        <dbReference type="Pfam" id="PF00593"/>
    </source>
</evidence>
<dbReference type="Pfam" id="PF07715">
    <property type="entry name" value="Plug"/>
    <property type="match status" value="1"/>
</dbReference>
<dbReference type="InterPro" id="IPR012910">
    <property type="entry name" value="Plug_dom"/>
</dbReference>
<evidence type="ECO:0000256" key="4">
    <source>
        <dbReference type="ARBA" id="ARBA00022496"/>
    </source>
</evidence>
<dbReference type="Gene3D" id="2.40.170.20">
    <property type="entry name" value="TonB-dependent receptor, beta-barrel domain"/>
    <property type="match status" value="1"/>
</dbReference>
<dbReference type="SUPFAM" id="SSF56935">
    <property type="entry name" value="Porins"/>
    <property type="match status" value="1"/>
</dbReference>
<evidence type="ECO:0000256" key="5">
    <source>
        <dbReference type="ARBA" id="ARBA00022692"/>
    </source>
</evidence>
<dbReference type="Proteomes" id="UP000663629">
    <property type="component" value="Chromosome 2"/>
</dbReference>
<feature type="short sequence motif" description="TonB C-terminal box" evidence="13">
    <location>
        <begin position="722"/>
        <end position="739"/>
    </location>
</feature>
<dbReference type="InterPro" id="IPR036942">
    <property type="entry name" value="Beta-barrel_TonB_sf"/>
</dbReference>
<sequence length="739" mass="78619">MDADNKIKPFPRMAPVLTGLAAGLSLQAGVALAQSAAPGAVIILDEIEVRADTTARRFEVTPGAATLIDRSEAQGQAAPTLADTLSQVPGVVVQEFFGGNDQPRIQIRGSGLQQNPAERGLLVLQDGMPVNRADGSYVVGLAAPGQAESIEVFRGASANRIGANVLGGAINFASPSGASAPGTRLSFGGGSFGRGEVAGSYGIDTENADVLLRFEHTQKDGYRDYNSSRRTAIGGNVTLQTGEAVTRLFLSHTDLEFDVAGPLTWDAIQNNPESNHSGPVIVGGVPVGPGPNVWRDQPRRDTRQTLAGARTTLERGADIYDLGVSLSHTKDTFAFPISAGFRDTDSTDATVTARYSRMGEGDLPLFETGLTWSFGEADRDYFHNLGGERGPAFGRNRLKADTLSIFAGANLPVGGFTLSPSIAFNHANRESEDRWGAATRPTVAYHPMFPDMRLPDGAVPAGSTSYDRSYSGFTPALALSWAPAEGQFAWVSLSRGFEPPTHDDLLGTVGGTPNSGPGRPNPADPTVPAAMFATPDLKAQTSTTLELGWRGTWQPLSWDATAYHSRLNNELLSLRDVTGATLASVNAGRTLHTGVELGLSGELTETLSGRLAWTWQDFRFDNDPVRGDNRIAGAPRNVISLALDWRPVERLTISGKLHWVPGETPVDNMNTVFNESYALVDLGAEYALTPNASVHVQVTNLTDERYAASTLVVDQASAGQAAFIPGEGRAFYLGTRLRF</sequence>
<keyword evidence="4" id="KW-0410">Iron transport</keyword>
<evidence type="ECO:0000313" key="19">
    <source>
        <dbReference type="Proteomes" id="UP000663629"/>
    </source>
</evidence>
<dbReference type="InterPro" id="IPR000531">
    <property type="entry name" value="Beta-barrel_TonB"/>
</dbReference>
<dbReference type="RefSeq" id="WP_205295830.1">
    <property type="nucleotide sequence ID" value="NZ_CP070371.1"/>
</dbReference>
<evidence type="ECO:0000256" key="10">
    <source>
        <dbReference type="ARBA" id="ARBA00023136"/>
    </source>
</evidence>
<accession>A0ABX7JNF9</accession>
<dbReference type="PANTHER" id="PTHR32552">
    <property type="entry name" value="FERRICHROME IRON RECEPTOR-RELATED"/>
    <property type="match status" value="1"/>
</dbReference>
<dbReference type="InterPro" id="IPR010917">
    <property type="entry name" value="TonB_rcpt_CS"/>
</dbReference>
<evidence type="ECO:0000256" key="9">
    <source>
        <dbReference type="ARBA" id="ARBA00023077"/>
    </source>
</evidence>
<dbReference type="InterPro" id="IPR039426">
    <property type="entry name" value="TonB-dep_rcpt-like"/>
</dbReference>
<organism evidence="18 19">
    <name type="scientific">Paracoccus methylovorus</name>
    <dbReference type="NCBI Taxonomy" id="2812658"/>
    <lineage>
        <taxon>Bacteria</taxon>
        <taxon>Pseudomonadati</taxon>
        <taxon>Pseudomonadota</taxon>
        <taxon>Alphaproteobacteria</taxon>
        <taxon>Rhodobacterales</taxon>
        <taxon>Paracoccaceae</taxon>
        <taxon>Paracoccus</taxon>
    </lineage>
</organism>
<keyword evidence="6 15" id="KW-0732">Signal</keyword>
<dbReference type="Gene3D" id="2.170.130.10">
    <property type="entry name" value="TonB-dependent receptor, plug domain"/>
    <property type="match status" value="1"/>
</dbReference>
<evidence type="ECO:0000256" key="2">
    <source>
        <dbReference type="ARBA" id="ARBA00022448"/>
    </source>
</evidence>
<keyword evidence="5 12" id="KW-0812">Transmembrane</keyword>
<dbReference type="PANTHER" id="PTHR32552:SF68">
    <property type="entry name" value="FERRICHROME OUTER MEMBRANE TRANSPORTER_PHAGE RECEPTOR"/>
    <property type="match status" value="1"/>
</dbReference>
<keyword evidence="3 12" id="KW-1134">Transmembrane beta strand</keyword>
<evidence type="ECO:0000256" key="1">
    <source>
        <dbReference type="ARBA" id="ARBA00004571"/>
    </source>
</evidence>
<feature type="domain" description="TonB-dependent receptor plug" evidence="17">
    <location>
        <begin position="61"/>
        <end position="169"/>
    </location>
</feature>
<evidence type="ECO:0000256" key="13">
    <source>
        <dbReference type="PROSITE-ProRule" id="PRU10144"/>
    </source>
</evidence>
<dbReference type="PROSITE" id="PS01156">
    <property type="entry name" value="TONB_DEPENDENT_REC_2"/>
    <property type="match status" value="1"/>
</dbReference>
<keyword evidence="10 12" id="KW-0472">Membrane</keyword>
<evidence type="ECO:0000256" key="14">
    <source>
        <dbReference type="RuleBase" id="RU003357"/>
    </source>
</evidence>
<proteinExistence type="inferred from homology"/>
<evidence type="ECO:0000313" key="18">
    <source>
        <dbReference type="EMBL" id="QRZ14863.1"/>
    </source>
</evidence>
<evidence type="ECO:0000256" key="12">
    <source>
        <dbReference type="PROSITE-ProRule" id="PRU01360"/>
    </source>
</evidence>
<evidence type="ECO:0000256" key="8">
    <source>
        <dbReference type="ARBA" id="ARBA00023065"/>
    </source>
</evidence>
<keyword evidence="8" id="KW-0406">Ion transport</keyword>
<feature type="signal peptide" evidence="15">
    <location>
        <begin position="1"/>
        <end position="33"/>
    </location>
</feature>
<gene>
    <name evidence="18" type="ORF">JWJ88_18090</name>
</gene>
<feature type="chain" id="PRO_5046798274" evidence="15">
    <location>
        <begin position="34"/>
        <end position="739"/>
    </location>
</feature>